<evidence type="ECO:0000256" key="1">
    <source>
        <dbReference type="SAM" id="MobiDB-lite"/>
    </source>
</evidence>
<keyword evidence="3" id="KW-1185">Reference proteome</keyword>
<feature type="region of interest" description="Disordered" evidence="1">
    <location>
        <begin position="1"/>
        <end position="30"/>
    </location>
</feature>
<dbReference type="AlphaFoldDB" id="A0A9N8DB65"/>
<protein>
    <submittedName>
        <fullName evidence="2">Uncharacterized protein</fullName>
    </submittedName>
</protein>
<accession>A0A9N8DB65</accession>
<comment type="caution">
    <text evidence="2">The sequence shown here is derived from an EMBL/GenBank/DDBJ whole genome shotgun (WGS) entry which is preliminary data.</text>
</comment>
<reference evidence="2" key="1">
    <citation type="submission" date="2020-06" db="EMBL/GenBank/DDBJ databases">
        <authorList>
            <consortium name="Plant Systems Biology data submission"/>
        </authorList>
    </citation>
    <scope>NUCLEOTIDE SEQUENCE</scope>
    <source>
        <strain evidence="2">D6</strain>
    </source>
</reference>
<dbReference type="EMBL" id="CAICTM010000065">
    <property type="protein sequence ID" value="CAB9499657.1"/>
    <property type="molecule type" value="Genomic_DNA"/>
</dbReference>
<proteinExistence type="predicted"/>
<gene>
    <name evidence="2" type="ORF">SEMRO_66_G037070.1</name>
</gene>
<sequence>MNNPPPEEDANQRDGHLMNDEDHVQEREEEIDRRGPYIVRREIPLGWNIDVDQEDLLDEDNLKIHNLCGVMHPRLIQFCSLYRKVEFDVGDFWDCDFYDIMAKKECKSMVLKPLVDWISETSIHMKHNIQGYYGIKYLKLPNEDIPGESGGIEDGWNVKLSNDVIAKIKTIGTYIRLMKDVTDKIEGALELCEIRRGGASFVKTGCLWGCMDAQLHVDHMPKEFCQDTSAF</sequence>
<dbReference type="Proteomes" id="UP001153069">
    <property type="component" value="Unassembled WGS sequence"/>
</dbReference>
<feature type="compositionally biased region" description="Basic and acidic residues" evidence="1">
    <location>
        <begin position="10"/>
        <end position="30"/>
    </location>
</feature>
<evidence type="ECO:0000313" key="3">
    <source>
        <dbReference type="Proteomes" id="UP001153069"/>
    </source>
</evidence>
<evidence type="ECO:0000313" key="2">
    <source>
        <dbReference type="EMBL" id="CAB9499657.1"/>
    </source>
</evidence>
<organism evidence="2 3">
    <name type="scientific">Seminavis robusta</name>
    <dbReference type="NCBI Taxonomy" id="568900"/>
    <lineage>
        <taxon>Eukaryota</taxon>
        <taxon>Sar</taxon>
        <taxon>Stramenopiles</taxon>
        <taxon>Ochrophyta</taxon>
        <taxon>Bacillariophyta</taxon>
        <taxon>Bacillariophyceae</taxon>
        <taxon>Bacillariophycidae</taxon>
        <taxon>Naviculales</taxon>
        <taxon>Naviculaceae</taxon>
        <taxon>Seminavis</taxon>
    </lineage>
</organism>
<name>A0A9N8DB65_9STRA</name>